<feature type="coiled-coil region" evidence="5">
    <location>
        <begin position="18"/>
        <end position="80"/>
    </location>
</feature>
<dbReference type="RefSeq" id="XP_032806952.1">
    <property type="nucleotide sequence ID" value="XM_032951061.1"/>
</dbReference>
<keyword evidence="3 5" id="KW-0175">Coiled coil</keyword>
<proteinExistence type="inferred from homology"/>
<feature type="domain" description="HAP1 N-terminal" evidence="8">
    <location>
        <begin position="1"/>
        <end position="262"/>
    </location>
</feature>
<keyword evidence="9" id="KW-1185">Reference proteome</keyword>
<dbReference type="GO" id="GO:0022008">
    <property type="term" value="P:neurogenesis"/>
    <property type="evidence" value="ECO:0007669"/>
    <property type="project" value="TreeGrafter"/>
</dbReference>
<dbReference type="GO" id="GO:0047496">
    <property type="term" value="P:vesicle transport along microtubule"/>
    <property type="evidence" value="ECO:0007669"/>
    <property type="project" value="TreeGrafter"/>
</dbReference>
<dbReference type="AlphaFoldDB" id="A0AAJ7SWP0"/>
<dbReference type="GO" id="GO:0030425">
    <property type="term" value="C:dendrite"/>
    <property type="evidence" value="ECO:0007669"/>
    <property type="project" value="TreeGrafter"/>
</dbReference>
<dbReference type="GO" id="GO:0006605">
    <property type="term" value="P:protein targeting"/>
    <property type="evidence" value="ECO:0007669"/>
    <property type="project" value="TreeGrafter"/>
</dbReference>
<sequence>MLLCAERVGQMTKTYSDIDAVTRLLEEKERDLELAARIGQSLLKKIKVLTVRNEILEEQIEHTTEEVAQLRHDLALKEELLHIYTSTADENDNDTGESTPPPMESSGCSLSIGQNVLHMDSFHRKLKELEDENFSLLSEASHLKNETLDYEEKEQQLVTDCVRELRASSAHIAQLTEELSRRSEDAVRQQEEITQLLSQIVDLQKKVKTYSAENEELSQHLGAAKDAQRQLTAEVRELQEKLAECTDMLHEAQEDAKNLRNQIAPSTTPYRWFHPLAQFPRDSLAAEIEGTMRKELRWDELGHKGHQKRVFDTVRIVNQTARRSASCCLSPLPIPGSNQTSARASRPPSGTASPRSGLYGSDFSSAALLDNRMRSLLLDVDALNHNDDRRPGQPGTPGSHDLETALHRLSLRREAYLSERRFMEEEWERRLAELASGRAGGGGGGSDRLPTPGCGSGNDADGGRLSDGARSSSASSASVDSHSSMSLAFRSYLPDKLQIVKPLEGSMTLQQWQQLAQPHLGGILDARPGVITKDSWPTLPPPSWGHPIYRMSDYEEEEPVYFPGKCVSQTNYTYTFTTCRIMHPSDVTAITTSGSGSPATRLFDSVASSPVPSRRASLAESFTNARESTRTCSASLRLPELLQERGISAASLPPPPPLAEQRQQLAAAHGMTSRPRTLPLATATPPNSPLRADLPSPLLSPLAFPPLGQPAEVFLASKPATAVLKEVMGQQRLTSNTGSQTELSANHFTLVQRLRKLGIGSSNVGVRGSGSASSGGDDGGDADSGRSRDGDGCDGAAAATSASAVAKPLAAKYVQILERLTQSFAGRLRPALAGMTDSIRGAGESKCGHHHSSGDHDSCTGREITDPDACRRVTGPEVPCSGLKRSAVRPDEVESRESKVAAVGLACALGFTDSSEPARVHLRGACGDDDRADRWNAECDLVNTKLAEKPVSRHGMKRSLSLNSAMLIGGRSPMQTSPPGLAGIMEL</sequence>
<accession>A0AAJ7SWP0</accession>
<evidence type="ECO:0000256" key="3">
    <source>
        <dbReference type="ARBA" id="ARBA00023054"/>
    </source>
</evidence>
<evidence type="ECO:0000256" key="6">
    <source>
        <dbReference type="SAM" id="MobiDB-lite"/>
    </source>
</evidence>
<organism evidence="9 10">
    <name type="scientific">Petromyzon marinus</name>
    <name type="common">Sea lamprey</name>
    <dbReference type="NCBI Taxonomy" id="7757"/>
    <lineage>
        <taxon>Eukaryota</taxon>
        <taxon>Metazoa</taxon>
        <taxon>Chordata</taxon>
        <taxon>Craniata</taxon>
        <taxon>Vertebrata</taxon>
        <taxon>Cyclostomata</taxon>
        <taxon>Hyperoartia</taxon>
        <taxon>Petromyzontiformes</taxon>
        <taxon>Petromyzontidae</taxon>
        <taxon>Petromyzon</taxon>
    </lineage>
</organism>
<evidence type="ECO:0000256" key="5">
    <source>
        <dbReference type="SAM" id="Coils"/>
    </source>
</evidence>
<name>A0AAJ7SWP0_PETMA</name>
<evidence type="ECO:0000313" key="10">
    <source>
        <dbReference type="RefSeq" id="XP_032806952.1"/>
    </source>
</evidence>
<gene>
    <name evidence="10" type="primary">LOC116940829</name>
</gene>
<dbReference type="PANTHER" id="PTHR15751:SF12">
    <property type="entry name" value="TRAFFICKING KINESIN-BINDING PROTEIN MILT"/>
    <property type="match status" value="1"/>
</dbReference>
<feature type="domain" description="Trafficking kinesin-binding protein C-terminal" evidence="7">
    <location>
        <begin position="323"/>
        <end position="506"/>
    </location>
</feature>
<evidence type="ECO:0000259" key="8">
    <source>
        <dbReference type="SMART" id="SM01424"/>
    </source>
</evidence>
<feature type="compositionally biased region" description="Low complexity" evidence="6">
    <location>
        <begin position="466"/>
        <end position="480"/>
    </location>
</feature>
<dbReference type="GO" id="GO:0048311">
    <property type="term" value="P:mitochondrion distribution"/>
    <property type="evidence" value="ECO:0007669"/>
    <property type="project" value="TreeGrafter"/>
</dbReference>
<dbReference type="GO" id="GO:0005102">
    <property type="term" value="F:signaling receptor binding"/>
    <property type="evidence" value="ECO:0007669"/>
    <property type="project" value="TreeGrafter"/>
</dbReference>
<protein>
    <submittedName>
        <fullName evidence="10">Trafficking kinesin-binding protein 1-like isoform X5</fullName>
    </submittedName>
</protein>
<feature type="compositionally biased region" description="Low complexity" evidence="6">
    <location>
        <begin position="659"/>
        <end position="690"/>
    </location>
</feature>
<feature type="coiled-coil region" evidence="5">
    <location>
        <begin position="172"/>
        <end position="262"/>
    </location>
</feature>
<feature type="region of interest" description="Disordered" evidence="6">
    <location>
        <begin position="327"/>
        <end position="358"/>
    </location>
</feature>
<dbReference type="GO" id="GO:0005739">
    <property type="term" value="C:mitochondrion"/>
    <property type="evidence" value="ECO:0007669"/>
    <property type="project" value="UniProtKB-SubCell"/>
</dbReference>
<comment type="similarity">
    <text evidence="2">Belongs to the milton family.</text>
</comment>
<feature type="region of interest" description="Disordered" evidence="6">
    <location>
        <begin position="85"/>
        <end position="107"/>
    </location>
</feature>
<dbReference type="SMART" id="SM01423">
    <property type="entry name" value="Milton"/>
    <property type="match status" value="1"/>
</dbReference>
<dbReference type="InterPro" id="IPR022154">
    <property type="entry name" value="TRAK1/2_C"/>
</dbReference>
<evidence type="ECO:0000313" key="9">
    <source>
        <dbReference type="Proteomes" id="UP001318040"/>
    </source>
</evidence>
<evidence type="ECO:0000259" key="7">
    <source>
        <dbReference type="SMART" id="SM01423"/>
    </source>
</evidence>
<dbReference type="Proteomes" id="UP001318040">
    <property type="component" value="Chromosome 10"/>
</dbReference>
<comment type="subcellular location">
    <subcellularLocation>
        <location evidence="1">Mitochondrion</location>
    </subcellularLocation>
</comment>
<feature type="coiled-coil region" evidence="5">
    <location>
        <begin position="119"/>
        <end position="146"/>
    </location>
</feature>
<evidence type="ECO:0000256" key="1">
    <source>
        <dbReference type="ARBA" id="ARBA00004173"/>
    </source>
</evidence>
<dbReference type="InterPro" id="IPR051946">
    <property type="entry name" value="Intracell_Traff-Reg"/>
</dbReference>
<dbReference type="InterPro" id="IPR006933">
    <property type="entry name" value="HAP1_N"/>
</dbReference>
<dbReference type="Gene3D" id="1.10.287.1490">
    <property type="match status" value="1"/>
</dbReference>
<dbReference type="GO" id="GO:0017022">
    <property type="term" value="F:myosin binding"/>
    <property type="evidence" value="ECO:0007669"/>
    <property type="project" value="TreeGrafter"/>
</dbReference>
<dbReference type="GO" id="GO:0098957">
    <property type="term" value="P:anterograde axonal transport of mitochondrion"/>
    <property type="evidence" value="ECO:0007669"/>
    <property type="project" value="TreeGrafter"/>
</dbReference>
<dbReference type="GO" id="GO:1904115">
    <property type="term" value="C:axon cytoplasm"/>
    <property type="evidence" value="ECO:0007669"/>
    <property type="project" value="GOC"/>
</dbReference>
<evidence type="ECO:0000256" key="2">
    <source>
        <dbReference type="ARBA" id="ARBA00007007"/>
    </source>
</evidence>
<dbReference type="Pfam" id="PF04849">
    <property type="entry name" value="HAP1_N"/>
    <property type="match status" value="1"/>
</dbReference>
<dbReference type="Pfam" id="PF12448">
    <property type="entry name" value="Milton"/>
    <property type="match status" value="1"/>
</dbReference>
<feature type="compositionally biased region" description="Polar residues" evidence="6">
    <location>
        <begin position="336"/>
        <end position="354"/>
    </location>
</feature>
<feature type="region of interest" description="Disordered" evidence="6">
    <location>
        <begin position="648"/>
        <end position="690"/>
    </location>
</feature>
<keyword evidence="4" id="KW-0496">Mitochondrion</keyword>
<feature type="compositionally biased region" description="Low complexity" evidence="6">
    <location>
        <begin position="761"/>
        <end position="775"/>
    </location>
</feature>
<evidence type="ECO:0000256" key="4">
    <source>
        <dbReference type="ARBA" id="ARBA00023128"/>
    </source>
</evidence>
<feature type="region of interest" description="Disordered" evidence="6">
    <location>
        <begin position="761"/>
        <end position="796"/>
    </location>
</feature>
<feature type="region of interest" description="Disordered" evidence="6">
    <location>
        <begin position="436"/>
        <end position="480"/>
    </location>
</feature>
<dbReference type="PANTHER" id="PTHR15751">
    <property type="entry name" value="TRAFFICKING KINESIN-BINDING PROTEIN"/>
    <property type="match status" value="1"/>
</dbReference>
<dbReference type="SMART" id="SM01424">
    <property type="entry name" value="HAP1_N"/>
    <property type="match status" value="1"/>
</dbReference>
<dbReference type="GO" id="GO:0031410">
    <property type="term" value="C:cytoplasmic vesicle"/>
    <property type="evidence" value="ECO:0007669"/>
    <property type="project" value="TreeGrafter"/>
</dbReference>
<reference evidence="10" key="1">
    <citation type="submission" date="2025-08" db="UniProtKB">
        <authorList>
            <consortium name="RefSeq"/>
        </authorList>
    </citation>
    <scope>IDENTIFICATION</scope>
    <source>
        <tissue evidence="10">Sperm</tissue>
    </source>
</reference>